<organism evidence="2 3">
    <name type="scientific">Teratosphaeria nubilosa</name>
    <dbReference type="NCBI Taxonomy" id="161662"/>
    <lineage>
        <taxon>Eukaryota</taxon>
        <taxon>Fungi</taxon>
        <taxon>Dikarya</taxon>
        <taxon>Ascomycota</taxon>
        <taxon>Pezizomycotina</taxon>
        <taxon>Dothideomycetes</taxon>
        <taxon>Dothideomycetidae</taxon>
        <taxon>Mycosphaerellales</taxon>
        <taxon>Teratosphaeriaceae</taxon>
        <taxon>Teratosphaeria</taxon>
    </lineage>
</organism>
<evidence type="ECO:0008006" key="4">
    <source>
        <dbReference type="Google" id="ProtNLM"/>
    </source>
</evidence>
<feature type="region of interest" description="Disordered" evidence="1">
    <location>
        <begin position="103"/>
        <end position="122"/>
    </location>
</feature>
<dbReference type="OrthoDB" id="3800738at2759"/>
<dbReference type="Proteomes" id="UP000799436">
    <property type="component" value="Unassembled WGS sequence"/>
</dbReference>
<evidence type="ECO:0000313" key="3">
    <source>
        <dbReference type="Proteomes" id="UP000799436"/>
    </source>
</evidence>
<dbReference type="AlphaFoldDB" id="A0A6G1LDC2"/>
<name>A0A6G1LDC2_9PEZI</name>
<accession>A0A6G1LDC2</accession>
<evidence type="ECO:0000256" key="1">
    <source>
        <dbReference type="SAM" id="MobiDB-lite"/>
    </source>
</evidence>
<dbReference type="InterPro" id="IPR036047">
    <property type="entry name" value="F-box-like_dom_sf"/>
</dbReference>
<dbReference type="EMBL" id="ML995826">
    <property type="protein sequence ID" value="KAF2770428.1"/>
    <property type="molecule type" value="Genomic_DNA"/>
</dbReference>
<protein>
    <recommendedName>
        <fullName evidence="4">F-box domain-containing protein</fullName>
    </recommendedName>
</protein>
<evidence type="ECO:0000313" key="2">
    <source>
        <dbReference type="EMBL" id="KAF2770428.1"/>
    </source>
</evidence>
<reference evidence="2" key="1">
    <citation type="journal article" date="2020" name="Stud. Mycol.">
        <title>101 Dothideomycetes genomes: a test case for predicting lifestyles and emergence of pathogens.</title>
        <authorList>
            <person name="Haridas S."/>
            <person name="Albert R."/>
            <person name="Binder M."/>
            <person name="Bloem J."/>
            <person name="Labutti K."/>
            <person name="Salamov A."/>
            <person name="Andreopoulos B."/>
            <person name="Baker S."/>
            <person name="Barry K."/>
            <person name="Bills G."/>
            <person name="Bluhm B."/>
            <person name="Cannon C."/>
            <person name="Castanera R."/>
            <person name="Culley D."/>
            <person name="Daum C."/>
            <person name="Ezra D."/>
            <person name="Gonzalez J."/>
            <person name="Henrissat B."/>
            <person name="Kuo A."/>
            <person name="Liang C."/>
            <person name="Lipzen A."/>
            <person name="Lutzoni F."/>
            <person name="Magnuson J."/>
            <person name="Mondo S."/>
            <person name="Nolan M."/>
            <person name="Ohm R."/>
            <person name="Pangilinan J."/>
            <person name="Park H.-J."/>
            <person name="Ramirez L."/>
            <person name="Alfaro M."/>
            <person name="Sun H."/>
            <person name="Tritt A."/>
            <person name="Yoshinaga Y."/>
            <person name="Zwiers L.-H."/>
            <person name="Turgeon B."/>
            <person name="Goodwin S."/>
            <person name="Spatafora J."/>
            <person name="Crous P."/>
            <person name="Grigoriev I."/>
        </authorList>
    </citation>
    <scope>NUCLEOTIDE SEQUENCE</scope>
    <source>
        <strain evidence="2">CBS 116005</strain>
    </source>
</reference>
<sequence>MISTMLEIDLLASAPSNTSSSKAHRVFGLPELCEQILVHLSPKELLSDMLVNRAFARTISTSPSLLAILTLRPDRSSSWRSNFRCDYGYENVFRTNLNYNMGGEGPVEPTDDPNTRPGHICV</sequence>
<dbReference type="SUPFAM" id="SSF81383">
    <property type="entry name" value="F-box domain"/>
    <property type="match status" value="1"/>
</dbReference>
<keyword evidence="3" id="KW-1185">Reference proteome</keyword>
<gene>
    <name evidence="2" type="ORF">EJ03DRAFT_335607</name>
</gene>
<proteinExistence type="predicted"/>